<dbReference type="RefSeq" id="WP_268916732.1">
    <property type="nucleotide sequence ID" value="NZ_CP124548.1"/>
</dbReference>
<accession>A0ABT4I5S7</accession>
<evidence type="ECO:0000313" key="6">
    <source>
        <dbReference type="EMBL" id="MCZ0857064.1"/>
    </source>
</evidence>
<reference evidence="6" key="1">
    <citation type="submission" date="2022-10" db="EMBL/GenBank/DDBJ databases">
        <title>Genome sequence of Actinomyces israelii ATCC 10048.</title>
        <authorList>
            <person name="Watt R.M."/>
            <person name="Tong W.M."/>
        </authorList>
    </citation>
    <scope>NUCLEOTIDE SEQUENCE</scope>
    <source>
        <strain evidence="6">ATCC 10048</strain>
    </source>
</reference>
<evidence type="ECO:0000313" key="7">
    <source>
        <dbReference type="Proteomes" id="UP001072034"/>
    </source>
</evidence>
<dbReference type="EMBL" id="JAPTMY010000005">
    <property type="protein sequence ID" value="MCZ0857064.1"/>
    <property type="molecule type" value="Genomic_DNA"/>
</dbReference>
<keyword evidence="2" id="KW-0479">Metal-binding</keyword>
<gene>
    <name evidence="6" type="ORF">OHJ16_03250</name>
</gene>
<keyword evidence="3 6" id="KW-0378">Hydrolase</keyword>
<evidence type="ECO:0000256" key="4">
    <source>
        <dbReference type="ARBA" id="ARBA00022833"/>
    </source>
</evidence>
<comment type="similarity">
    <text evidence="5">Belongs to the creatininase superfamily.</text>
</comment>
<dbReference type="EC" id="3.5.2.10" evidence="6"/>
<protein>
    <submittedName>
        <fullName evidence="6">Creatininase</fullName>
        <ecNumber evidence="6">3.5.2.10</ecNumber>
    </submittedName>
</protein>
<keyword evidence="4" id="KW-0862">Zinc</keyword>
<evidence type="ECO:0000256" key="2">
    <source>
        <dbReference type="ARBA" id="ARBA00022723"/>
    </source>
</evidence>
<dbReference type="Gene3D" id="3.40.50.10310">
    <property type="entry name" value="Creatininase"/>
    <property type="match status" value="1"/>
</dbReference>
<name>A0ABT4I5S7_9ACTO</name>
<proteinExistence type="inferred from homology"/>
<organism evidence="6 7">
    <name type="scientific">Actinomyces israelii</name>
    <dbReference type="NCBI Taxonomy" id="1659"/>
    <lineage>
        <taxon>Bacteria</taxon>
        <taxon>Bacillati</taxon>
        <taxon>Actinomycetota</taxon>
        <taxon>Actinomycetes</taxon>
        <taxon>Actinomycetales</taxon>
        <taxon>Actinomycetaceae</taxon>
        <taxon>Actinomyces</taxon>
    </lineage>
</organism>
<dbReference type="PANTHER" id="PTHR35005:SF1">
    <property type="entry name" value="2-AMINO-5-FORMYLAMINO-6-RIBOSYLAMINOPYRIMIDIN-4(3H)-ONE 5'-MONOPHOSPHATE DEFORMYLASE"/>
    <property type="match status" value="1"/>
</dbReference>
<dbReference type="InterPro" id="IPR003785">
    <property type="entry name" value="Creatininase/forma_Hydrolase"/>
</dbReference>
<dbReference type="SUPFAM" id="SSF102215">
    <property type="entry name" value="Creatininase"/>
    <property type="match status" value="1"/>
</dbReference>
<dbReference type="Pfam" id="PF02633">
    <property type="entry name" value="Creatininase"/>
    <property type="match status" value="1"/>
</dbReference>
<dbReference type="GO" id="GO:0047789">
    <property type="term" value="F:creatininase activity"/>
    <property type="evidence" value="ECO:0007669"/>
    <property type="project" value="UniProtKB-EC"/>
</dbReference>
<comment type="cofactor">
    <cofactor evidence="1">
        <name>Zn(2+)</name>
        <dbReference type="ChEBI" id="CHEBI:29105"/>
    </cofactor>
</comment>
<dbReference type="InterPro" id="IPR024087">
    <property type="entry name" value="Creatininase-like_sf"/>
</dbReference>
<dbReference type="Proteomes" id="UP001072034">
    <property type="component" value="Unassembled WGS sequence"/>
</dbReference>
<dbReference type="InterPro" id="IPR031034">
    <property type="entry name" value="Creatininase"/>
</dbReference>
<sequence>MNQERNITRLDAFTYRTLIEDDPVMLIPVGSVEQHGPHMPLGVDMMLSTKMAELVAEKTDALVGPTITTGYKSQQRSGGGNHIVGSFGFDAATVIGICRTFVQEFARHGLKRIAFVNGHYENYQFIYEGVDLALRDLAVQSAPQVMLLSYWDFVTEKVISRLYPDGFPGWDVEHGGVMETSLMLEYFPDLVRMERVMDLPAADLPPYDLLPVDPTLTPESGCLSSAADASAEKGRILADSIVTGIICALRSRFTV</sequence>
<keyword evidence="7" id="KW-1185">Reference proteome</keyword>
<dbReference type="PANTHER" id="PTHR35005">
    <property type="entry name" value="3-DEHYDRO-SCYLLO-INOSOSE HYDROLASE"/>
    <property type="match status" value="1"/>
</dbReference>
<evidence type="ECO:0000256" key="5">
    <source>
        <dbReference type="ARBA" id="ARBA00024029"/>
    </source>
</evidence>
<evidence type="ECO:0000256" key="3">
    <source>
        <dbReference type="ARBA" id="ARBA00022801"/>
    </source>
</evidence>
<dbReference type="NCBIfam" id="TIGR04448">
    <property type="entry name" value="creatininase"/>
    <property type="match status" value="1"/>
</dbReference>
<evidence type="ECO:0000256" key="1">
    <source>
        <dbReference type="ARBA" id="ARBA00001947"/>
    </source>
</evidence>
<comment type="caution">
    <text evidence="6">The sequence shown here is derived from an EMBL/GenBank/DDBJ whole genome shotgun (WGS) entry which is preliminary data.</text>
</comment>